<organism evidence="1 2">
    <name type="scientific">Engystomops pustulosus</name>
    <name type="common">Tungara frog</name>
    <name type="synonym">Physalaemus pustulosus</name>
    <dbReference type="NCBI Taxonomy" id="76066"/>
    <lineage>
        <taxon>Eukaryota</taxon>
        <taxon>Metazoa</taxon>
        <taxon>Chordata</taxon>
        <taxon>Craniata</taxon>
        <taxon>Vertebrata</taxon>
        <taxon>Euteleostomi</taxon>
        <taxon>Amphibia</taxon>
        <taxon>Batrachia</taxon>
        <taxon>Anura</taxon>
        <taxon>Neobatrachia</taxon>
        <taxon>Hyloidea</taxon>
        <taxon>Leptodactylidae</taxon>
        <taxon>Leiuperinae</taxon>
        <taxon>Engystomops</taxon>
    </lineage>
</organism>
<reference evidence="1" key="1">
    <citation type="thesis" date="2020" institute="ProQuest LLC" country="789 East Eisenhower Parkway, Ann Arbor, MI, USA">
        <title>Comparative Genomics and Chromosome Evolution.</title>
        <authorList>
            <person name="Mudd A.B."/>
        </authorList>
    </citation>
    <scope>NUCLEOTIDE SEQUENCE</scope>
    <source>
        <strain evidence="1">237g6f4</strain>
        <tissue evidence="1">Blood</tissue>
    </source>
</reference>
<accession>A0AAV6ZYU0</accession>
<evidence type="ECO:0000313" key="2">
    <source>
        <dbReference type="Proteomes" id="UP000824782"/>
    </source>
</evidence>
<keyword evidence="2" id="KW-1185">Reference proteome</keyword>
<name>A0AAV6ZYU0_ENGPU</name>
<gene>
    <name evidence="1" type="ORF">GDO81_004523</name>
</gene>
<dbReference type="AlphaFoldDB" id="A0AAV6ZYU0"/>
<proteinExistence type="predicted"/>
<comment type="caution">
    <text evidence="1">The sequence shown here is derived from an EMBL/GenBank/DDBJ whole genome shotgun (WGS) entry which is preliminary data.</text>
</comment>
<protein>
    <submittedName>
        <fullName evidence="1">Uncharacterized protein</fullName>
    </submittedName>
</protein>
<evidence type="ECO:0000313" key="1">
    <source>
        <dbReference type="EMBL" id="KAG8552420.1"/>
    </source>
</evidence>
<sequence>MEPWGFPPRLELLPEVFIPWIPSHARDSPDVVISDPTIYSHKRKLILICYIYQNDKNILVRTSDSHAESDILCSSHLMPRQASRKMFVLSFPLRFGGLAVLTGLHANLIWLVGELISSQLVHELQDLYTGGCLVM</sequence>
<dbReference type="Proteomes" id="UP000824782">
    <property type="component" value="Unassembled WGS sequence"/>
</dbReference>
<dbReference type="EMBL" id="WNYA01000011">
    <property type="protein sequence ID" value="KAG8552420.1"/>
    <property type="molecule type" value="Genomic_DNA"/>
</dbReference>